<dbReference type="STRING" id="329726.AM1_1427"/>
<dbReference type="Pfam" id="PF13419">
    <property type="entry name" value="HAD_2"/>
    <property type="match status" value="1"/>
</dbReference>
<dbReference type="OrthoDB" id="9807630at2"/>
<dbReference type="InterPro" id="IPR041492">
    <property type="entry name" value="HAD_2"/>
</dbReference>
<dbReference type="Gene3D" id="3.40.50.1000">
    <property type="entry name" value="HAD superfamily/HAD-like"/>
    <property type="match status" value="1"/>
</dbReference>
<dbReference type="SFLD" id="SFLDS00003">
    <property type="entry name" value="Haloacid_Dehalogenase"/>
    <property type="match status" value="1"/>
</dbReference>
<dbReference type="AlphaFoldDB" id="B0C7R4"/>
<dbReference type="NCBIfam" id="TIGR01549">
    <property type="entry name" value="HAD-SF-IA-v1"/>
    <property type="match status" value="1"/>
</dbReference>
<dbReference type="eggNOG" id="COG0546">
    <property type="taxonomic scope" value="Bacteria"/>
</dbReference>
<sequence>MRLIVFDFDGTLADSLSIFIEATNRLARDFRYEPLSPVQIELMRKLGIQEIAQELGIPKWRSLCYLQRFRQELTRSIDDLALVEGIETALHNLKSEGYRLGIVTANSRRNVEYVLQKYAIDHLFEFIYGGQILSGKRRTLKKLARLKATDPKELVYVGDEINDVKAAKQVGLTSIAVCWGFNDRTVLAEKTPNFLLEHPDQILQSLSQGHLSLESA</sequence>
<dbReference type="Gene3D" id="1.10.150.240">
    <property type="entry name" value="Putative phosphatase, domain 2"/>
    <property type="match status" value="1"/>
</dbReference>
<dbReference type="GO" id="GO:0008967">
    <property type="term" value="F:phosphoglycolate phosphatase activity"/>
    <property type="evidence" value="ECO:0007669"/>
    <property type="project" value="TreeGrafter"/>
</dbReference>
<dbReference type="InterPro" id="IPR023198">
    <property type="entry name" value="PGP-like_dom2"/>
</dbReference>
<dbReference type="RefSeq" id="WP_012161987.1">
    <property type="nucleotide sequence ID" value="NC_009925.1"/>
</dbReference>
<name>B0C7R4_ACAM1</name>
<dbReference type="SFLD" id="SFLDG01129">
    <property type="entry name" value="C1.5:_HAD__Beta-PGM__Phosphata"/>
    <property type="match status" value="1"/>
</dbReference>
<dbReference type="InterPro" id="IPR006439">
    <property type="entry name" value="HAD-SF_hydro_IA"/>
</dbReference>
<protein>
    <submittedName>
        <fullName evidence="1">Phosphoglycolate phosphatase, putative</fullName>
    </submittedName>
</protein>
<accession>B0C7R4</accession>
<dbReference type="EMBL" id="CP000828">
    <property type="protein sequence ID" value="ABW26455.1"/>
    <property type="molecule type" value="Genomic_DNA"/>
</dbReference>
<dbReference type="HOGENOM" id="CLU_045011_19_3_3"/>
<dbReference type="Proteomes" id="UP000000268">
    <property type="component" value="Chromosome"/>
</dbReference>
<dbReference type="InterPro" id="IPR036412">
    <property type="entry name" value="HAD-like_sf"/>
</dbReference>
<dbReference type="InterPro" id="IPR050155">
    <property type="entry name" value="HAD-like_hydrolase_sf"/>
</dbReference>
<dbReference type="GO" id="GO:0006281">
    <property type="term" value="P:DNA repair"/>
    <property type="evidence" value="ECO:0007669"/>
    <property type="project" value="TreeGrafter"/>
</dbReference>
<dbReference type="InterPro" id="IPR023214">
    <property type="entry name" value="HAD_sf"/>
</dbReference>
<keyword evidence="2" id="KW-1185">Reference proteome</keyword>
<reference evidence="1 2" key="1">
    <citation type="journal article" date="2008" name="Proc. Natl. Acad. Sci. U.S.A.">
        <title>Niche adaptation and genome expansion in the chlorophyll d-producing cyanobacterium Acaryochloris marina.</title>
        <authorList>
            <person name="Swingley W.D."/>
            <person name="Chen M."/>
            <person name="Cheung P.C."/>
            <person name="Conrad A.L."/>
            <person name="Dejesa L.C."/>
            <person name="Hao J."/>
            <person name="Honchak B.M."/>
            <person name="Karbach L.E."/>
            <person name="Kurdoglu A."/>
            <person name="Lahiri S."/>
            <person name="Mastrian S.D."/>
            <person name="Miyashita H."/>
            <person name="Page L."/>
            <person name="Ramakrishna P."/>
            <person name="Satoh S."/>
            <person name="Sattley W.M."/>
            <person name="Shimada Y."/>
            <person name="Taylor H.L."/>
            <person name="Tomo T."/>
            <person name="Tsuchiya T."/>
            <person name="Wang Z.T."/>
            <person name="Raymond J."/>
            <person name="Mimuro M."/>
            <person name="Blankenship R.E."/>
            <person name="Touchman J.W."/>
        </authorList>
    </citation>
    <scope>NUCLEOTIDE SEQUENCE [LARGE SCALE GENOMIC DNA]</scope>
    <source>
        <strain evidence="2">MBIC 11017</strain>
    </source>
</reference>
<dbReference type="KEGG" id="amr:AM1_1427"/>
<dbReference type="GO" id="GO:0005829">
    <property type="term" value="C:cytosol"/>
    <property type="evidence" value="ECO:0007669"/>
    <property type="project" value="TreeGrafter"/>
</dbReference>
<dbReference type="PANTHER" id="PTHR43434">
    <property type="entry name" value="PHOSPHOGLYCOLATE PHOSPHATASE"/>
    <property type="match status" value="1"/>
</dbReference>
<gene>
    <name evidence="1" type="ordered locus">AM1_1427</name>
</gene>
<evidence type="ECO:0000313" key="2">
    <source>
        <dbReference type="Proteomes" id="UP000000268"/>
    </source>
</evidence>
<evidence type="ECO:0000313" key="1">
    <source>
        <dbReference type="EMBL" id="ABW26455.1"/>
    </source>
</evidence>
<dbReference type="PANTHER" id="PTHR43434:SF13">
    <property type="entry name" value="PHOSPHOGLYCOLATE PHOSPHATASE"/>
    <property type="match status" value="1"/>
</dbReference>
<dbReference type="SUPFAM" id="SSF56784">
    <property type="entry name" value="HAD-like"/>
    <property type="match status" value="1"/>
</dbReference>
<proteinExistence type="predicted"/>
<organism evidence="1 2">
    <name type="scientific">Acaryochloris marina (strain MBIC 11017)</name>
    <dbReference type="NCBI Taxonomy" id="329726"/>
    <lineage>
        <taxon>Bacteria</taxon>
        <taxon>Bacillati</taxon>
        <taxon>Cyanobacteriota</taxon>
        <taxon>Cyanophyceae</taxon>
        <taxon>Acaryochloridales</taxon>
        <taxon>Acaryochloridaceae</taxon>
        <taxon>Acaryochloris</taxon>
    </lineage>
</organism>